<dbReference type="CDD" id="cd00173">
    <property type="entry name" value="SH2"/>
    <property type="match status" value="1"/>
</dbReference>
<sequence>MEPEGLTTKPWYQGKWKREDAEAFLAGKPNGTFVVRASSQKDRLALSHTHHSGSIVHAIIEVSWKGYCLREADRPEVWHPTVTKLLSSFRFTFFDPATGKSYLPDGTEATPP</sequence>
<evidence type="ECO:0000259" key="3">
    <source>
        <dbReference type="PROSITE" id="PS50001"/>
    </source>
</evidence>
<proteinExistence type="predicted"/>
<dbReference type="GO" id="GO:0046854">
    <property type="term" value="P:phosphatidylinositol phosphate biosynthetic process"/>
    <property type="evidence" value="ECO:0007669"/>
    <property type="project" value="TreeGrafter"/>
</dbReference>
<dbReference type="PROSITE" id="PS50001">
    <property type="entry name" value="SH2"/>
    <property type="match status" value="1"/>
</dbReference>
<keyword evidence="1 2" id="KW-0727">SH2 domain</keyword>
<feature type="domain" description="SH2" evidence="3">
    <location>
        <begin position="11"/>
        <end position="93"/>
    </location>
</feature>
<dbReference type="SUPFAM" id="SSF55550">
    <property type="entry name" value="SH2 domain"/>
    <property type="match status" value="1"/>
</dbReference>
<evidence type="ECO:0000256" key="1">
    <source>
        <dbReference type="ARBA" id="ARBA00022999"/>
    </source>
</evidence>
<reference evidence="4" key="1">
    <citation type="submission" date="2021-01" db="EMBL/GenBank/DDBJ databases">
        <authorList>
            <person name="Corre E."/>
            <person name="Pelletier E."/>
            <person name="Niang G."/>
            <person name="Scheremetjew M."/>
            <person name="Finn R."/>
            <person name="Kale V."/>
            <person name="Holt S."/>
            <person name="Cochrane G."/>
            <person name="Meng A."/>
            <person name="Brown T."/>
            <person name="Cohen L."/>
        </authorList>
    </citation>
    <scope>NUCLEOTIDE SEQUENCE</scope>
    <source>
        <strain evidence="4">ATCC 50979</strain>
    </source>
</reference>
<dbReference type="Pfam" id="PF00017">
    <property type="entry name" value="SH2"/>
    <property type="match status" value="1"/>
</dbReference>
<protein>
    <recommendedName>
        <fullName evidence="3">SH2 domain-containing protein</fullName>
    </recommendedName>
</protein>
<dbReference type="InterPro" id="IPR000980">
    <property type="entry name" value="SH2"/>
</dbReference>
<dbReference type="InterPro" id="IPR036860">
    <property type="entry name" value="SH2_dom_sf"/>
</dbReference>
<dbReference type="PANTHER" id="PTHR10155">
    <property type="entry name" value="PHOSPHATIDYLINOSITOL 3-KINASE REGULATORY SUBUNIT"/>
    <property type="match status" value="1"/>
</dbReference>
<evidence type="ECO:0000256" key="2">
    <source>
        <dbReference type="PROSITE-ProRule" id="PRU00191"/>
    </source>
</evidence>
<name>A0A7S1VEB8_9EUKA</name>
<gene>
    <name evidence="4" type="ORF">SSP0437_LOCUS5174</name>
</gene>
<dbReference type="EMBL" id="HBGL01006737">
    <property type="protein sequence ID" value="CAD9295017.1"/>
    <property type="molecule type" value="Transcribed_RNA"/>
</dbReference>
<dbReference type="PANTHER" id="PTHR10155:SF0">
    <property type="entry name" value="SUPPRESSOR OF CYTOKINE SIGNALING AT 36E, ISOFORM D"/>
    <property type="match status" value="1"/>
</dbReference>
<dbReference type="GO" id="GO:0046935">
    <property type="term" value="F:1-phosphatidylinositol-3-kinase regulator activity"/>
    <property type="evidence" value="ECO:0007669"/>
    <property type="project" value="TreeGrafter"/>
</dbReference>
<accession>A0A7S1VEB8</accession>
<organism evidence="4">
    <name type="scientific">Sexangularia sp. CB-2014</name>
    <dbReference type="NCBI Taxonomy" id="1486929"/>
    <lineage>
        <taxon>Eukaryota</taxon>
        <taxon>Amoebozoa</taxon>
        <taxon>Tubulinea</taxon>
        <taxon>Elardia</taxon>
        <taxon>Arcellinida</taxon>
        <taxon>Arcellinida incertae sedis</taxon>
        <taxon>Sexangularia</taxon>
    </lineage>
</organism>
<evidence type="ECO:0000313" key="4">
    <source>
        <dbReference type="EMBL" id="CAD9295017.1"/>
    </source>
</evidence>
<dbReference type="AlphaFoldDB" id="A0A7S1VEB8"/>
<dbReference type="GO" id="GO:0005942">
    <property type="term" value="C:phosphatidylinositol 3-kinase complex"/>
    <property type="evidence" value="ECO:0007669"/>
    <property type="project" value="TreeGrafter"/>
</dbReference>
<dbReference type="Gene3D" id="3.30.505.10">
    <property type="entry name" value="SH2 domain"/>
    <property type="match status" value="1"/>
</dbReference>
<dbReference type="SMART" id="SM00252">
    <property type="entry name" value="SH2"/>
    <property type="match status" value="1"/>
</dbReference>